<dbReference type="PROSITE" id="PS01124">
    <property type="entry name" value="HTH_ARAC_FAMILY_2"/>
    <property type="match status" value="1"/>
</dbReference>
<reference evidence="6" key="1">
    <citation type="journal article" date="2019" name="Int. J. Syst. Evol. Microbiol.">
        <title>The Global Catalogue of Microorganisms (GCM) 10K type strain sequencing project: providing services to taxonomists for standard genome sequencing and annotation.</title>
        <authorList>
            <consortium name="The Broad Institute Genomics Platform"/>
            <consortium name="The Broad Institute Genome Sequencing Center for Infectious Disease"/>
            <person name="Wu L."/>
            <person name="Ma J."/>
        </authorList>
    </citation>
    <scope>NUCLEOTIDE SEQUENCE [LARGE SCALE GENOMIC DNA]</scope>
    <source>
        <strain evidence="6">KCTC 42247</strain>
    </source>
</reference>
<evidence type="ECO:0000313" key="5">
    <source>
        <dbReference type="EMBL" id="MFD2744497.1"/>
    </source>
</evidence>
<dbReference type="Gene3D" id="1.10.10.60">
    <property type="entry name" value="Homeodomain-like"/>
    <property type="match status" value="1"/>
</dbReference>
<keyword evidence="3" id="KW-0804">Transcription</keyword>
<accession>A0ABW5UF84</accession>
<dbReference type="InterPro" id="IPR003313">
    <property type="entry name" value="AraC-bd"/>
</dbReference>
<gene>
    <name evidence="5" type="ORF">ACFSQ6_13955</name>
</gene>
<dbReference type="Proteomes" id="UP001597418">
    <property type="component" value="Unassembled WGS sequence"/>
</dbReference>
<keyword evidence="6" id="KW-1185">Reference proteome</keyword>
<dbReference type="PRINTS" id="PR00032">
    <property type="entry name" value="HTHARAC"/>
</dbReference>
<dbReference type="InterPro" id="IPR018060">
    <property type="entry name" value="HTH_AraC"/>
</dbReference>
<dbReference type="InterPro" id="IPR037923">
    <property type="entry name" value="HTH-like"/>
</dbReference>
<evidence type="ECO:0000313" key="6">
    <source>
        <dbReference type="Proteomes" id="UP001597418"/>
    </source>
</evidence>
<dbReference type="SUPFAM" id="SSF46689">
    <property type="entry name" value="Homeodomain-like"/>
    <property type="match status" value="1"/>
</dbReference>
<proteinExistence type="predicted"/>
<dbReference type="Gene3D" id="2.60.120.10">
    <property type="entry name" value="Jelly Rolls"/>
    <property type="match status" value="1"/>
</dbReference>
<dbReference type="InterPro" id="IPR009057">
    <property type="entry name" value="Homeodomain-like_sf"/>
</dbReference>
<evidence type="ECO:0000256" key="1">
    <source>
        <dbReference type="ARBA" id="ARBA00023015"/>
    </source>
</evidence>
<dbReference type="InterPro" id="IPR014710">
    <property type="entry name" value="RmlC-like_jellyroll"/>
</dbReference>
<evidence type="ECO:0000256" key="2">
    <source>
        <dbReference type="ARBA" id="ARBA00023125"/>
    </source>
</evidence>
<comment type="caution">
    <text evidence="5">The sequence shown here is derived from an EMBL/GenBank/DDBJ whole genome shotgun (WGS) entry which is preliminary data.</text>
</comment>
<dbReference type="RefSeq" id="WP_066751939.1">
    <property type="nucleotide sequence ID" value="NZ_JBHUMB010000014.1"/>
</dbReference>
<sequence length="291" mass="34119">MKSEIPTYDIQSIGGFQYDDIYVGRFGPYSGTHQHLHYPHRHSFYHVVLFTEGAGSHAIDFEKFEVQPWQIYFMIPGQVHSWSFDGDVDGYVLNFSSSYFQSFLLQSDYIQRFSFFQGITQDSVIQIPTDNRAKIKDIFERVLAAGGYNNLHREDYIKVLLLELFILVSHTAIHRTEKDISSYNYLLLKNFQRLIEANFKMIRLPKDYAQLLYITPNHLNALCNDLLGMPAGEVIRNRVLLEAKRLLVNLDLSINQISLQLNFSDNSYFTKFFKKYVSMTPDEFRKKTFRK</sequence>
<dbReference type="PANTHER" id="PTHR43280:SF32">
    <property type="entry name" value="TRANSCRIPTIONAL REGULATORY PROTEIN"/>
    <property type="match status" value="1"/>
</dbReference>
<protein>
    <submittedName>
        <fullName evidence="5">Helix-turn-helix domain-containing protein</fullName>
    </submittedName>
</protein>
<feature type="domain" description="HTH araC/xylS-type" evidence="4">
    <location>
        <begin position="189"/>
        <end position="287"/>
    </location>
</feature>
<name>A0ABW5UF84_9SPHI</name>
<dbReference type="Pfam" id="PF02311">
    <property type="entry name" value="AraC_binding"/>
    <property type="match status" value="1"/>
</dbReference>
<keyword evidence="1" id="KW-0805">Transcription regulation</keyword>
<dbReference type="SUPFAM" id="SSF51215">
    <property type="entry name" value="Regulatory protein AraC"/>
    <property type="match status" value="1"/>
</dbReference>
<evidence type="ECO:0000259" key="4">
    <source>
        <dbReference type="PROSITE" id="PS01124"/>
    </source>
</evidence>
<dbReference type="EMBL" id="JBHUMB010000014">
    <property type="protein sequence ID" value="MFD2744497.1"/>
    <property type="molecule type" value="Genomic_DNA"/>
</dbReference>
<dbReference type="Pfam" id="PF12833">
    <property type="entry name" value="HTH_18"/>
    <property type="match status" value="1"/>
</dbReference>
<evidence type="ECO:0000256" key="3">
    <source>
        <dbReference type="ARBA" id="ARBA00023163"/>
    </source>
</evidence>
<dbReference type="SMART" id="SM00342">
    <property type="entry name" value="HTH_ARAC"/>
    <property type="match status" value="1"/>
</dbReference>
<organism evidence="5 6">
    <name type="scientific">Sphingobacterium populi</name>
    <dbReference type="NCBI Taxonomy" id="1812824"/>
    <lineage>
        <taxon>Bacteria</taxon>
        <taxon>Pseudomonadati</taxon>
        <taxon>Bacteroidota</taxon>
        <taxon>Sphingobacteriia</taxon>
        <taxon>Sphingobacteriales</taxon>
        <taxon>Sphingobacteriaceae</taxon>
        <taxon>Sphingobacterium</taxon>
    </lineage>
</organism>
<dbReference type="InterPro" id="IPR020449">
    <property type="entry name" value="Tscrpt_reg_AraC-type_HTH"/>
</dbReference>
<keyword evidence="2" id="KW-0238">DNA-binding</keyword>
<dbReference type="PANTHER" id="PTHR43280">
    <property type="entry name" value="ARAC-FAMILY TRANSCRIPTIONAL REGULATOR"/>
    <property type="match status" value="1"/>
</dbReference>